<evidence type="ECO:0000256" key="9">
    <source>
        <dbReference type="ARBA" id="ARBA00023128"/>
    </source>
</evidence>
<dbReference type="GO" id="GO:0035243">
    <property type="term" value="F:protein-arginine omega-N symmetric methyltransferase activity"/>
    <property type="evidence" value="ECO:0007669"/>
    <property type="project" value="UniProtKB-EC"/>
</dbReference>
<evidence type="ECO:0000256" key="6">
    <source>
        <dbReference type="ARBA" id="ARBA00022603"/>
    </source>
</evidence>
<evidence type="ECO:0000256" key="7">
    <source>
        <dbReference type="ARBA" id="ARBA00022679"/>
    </source>
</evidence>
<dbReference type="Gene3D" id="3.90.226.10">
    <property type="entry name" value="2-enoyl-CoA Hydratase, Chain A, domain 1"/>
    <property type="match status" value="1"/>
</dbReference>
<dbReference type="GO" id="GO:0043436">
    <property type="term" value="P:oxoacid metabolic process"/>
    <property type="evidence" value="ECO:0007669"/>
    <property type="project" value="UniProtKB-ARBA"/>
</dbReference>
<keyword evidence="7" id="KW-0808">Transferase</keyword>
<dbReference type="Proteomes" id="UP000603453">
    <property type="component" value="Unassembled WGS sequence"/>
</dbReference>
<evidence type="ECO:0000256" key="3">
    <source>
        <dbReference type="ARBA" id="ARBA00004173"/>
    </source>
</evidence>
<evidence type="ECO:0000256" key="8">
    <source>
        <dbReference type="ARBA" id="ARBA00023098"/>
    </source>
</evidence>
<dbReference type="AlphaFoldDB" id="A0A8H7QU42"/>
<dbReference type="GO" id="GO:0032259">
    <property type="term" value="P:methylation"/>
    <property type="evidence" value="ECO:0007669"/>
    <property type="project" value="UniProtKB-KW"/>
</dbReference>
<evidence type="ECO:0000313" key="11">
    <source>
        <dbReference type="EMBL" id="KAG2198432.1"/>
    </source>
</evidence>
<reference evidence="11" key="1">
    <citation type="submission" date="2020-12" db="EMBL/GenBank/DDBJ databases">
        <title>Metabolic potential, ecology and presence of endohyphal bacteria is reflected in genomic diversity of Mucoromycotina.</title>
        <authorList>
            <person name="Muszewska A."/>
            <person name="Okrasinska A."/>
            <person name="Steczkiewicz K."/>
            <person name="Drgas O."/>
            <person name="Orlowska M."/>
            <person name="Perlinska-Lenart U."/>
            <person name="Aleksandrzak-Piekarczyk T."/>
            <person name="Szatraj K."/>
            <person name="Zielenkiewicz U."/>
            <person name="Pilsyk S."/>
            <person name="Malc E."/>
            <person name="Mieczkowski P."/>
            <person name="Kruszewska J.S."/>
            <person name="Biernat P."/>
            <person name="Pawlowska J."/>
        </authorList>
    </citation>
    <scope>NUCLEOTIDE SEQUENCE</scope>
    <source>
        <strain evidence="11">WA0000017839</strain>
    </source>
</reference>
<dbReference type="PANTHER" id="PTHR12049:SF5">
    <property type="entry name" value="PROTEIN ARGININE METHYLTRANSFERASE NDUFAF7 HOMOLOG, MITOCHONDRIAL"/>
    <property type="match status" value="1"/>
</dbReference>
<dbReference type="GO" id="GO:0004165">
    <property type="term" value="F:delta(3)-delta(2)-enoyl-CoA isomerase activity"/>
    <property type="evidence" value="ECO:0007669"/>
    <property type="project" value="UniProtKB-EC"/>
</dbReference>
<keyword evidence="9" id="KW-0496">Mitochondrion</keyword>
<keyword evidence="6" id="KW-0489">Methyltransferase</keyword>
<name>A0A8H7QU42_9FUNG</name>
<protein>
    <recommendedName>
        <fullName evidence="5">type II protein arginine methyltransferase</fullName>
        <ecNumber evidence="5">2.1.1.320</ecNumber>
    </recommendedName>
</protein>
<dbReference type="InterPro" id="IPR029063">
    <property type="entry name" value="SAM-dependent_MTases_sf"/>
</dbReference>
<dbReference type="SUPFAM" id="SSF52096">
    <property type="entry name" value="ClpP/crotonase"/>
    <property type="match status" value="1"/>
</dbReference>
<evidence type="ECO:0000256" key="2">
    <source>
        <dbReference type="ARBA" id="ARBA00000765"/>
    </source>
</evidence>
<comment type="catalytic activity">
    <reaction evidence="2">
        <text>a (3E)-enoyl-CoA = a 4-saturated (2E)-enoyl-CoA</text>
        <dbReference type="Rhea" id="RHEA:45228"/>
        <dbReference type="ChEBI" id="CHEBI:58521"/>
        <dbReference type="ChEBI" id="CHEBI:85097"/>
        <dbReference type="EC" id="5.3.3.8"/>
    </reaction>
</comment>
<dbReference type="PANTHER" id="PTHR12049">
    <property type="entry name" value="PROTEIN ARGININE METHYLTRANSFERASE NDUFAF7, MITOCHONDRIAL"/>
    <property type="match status" value="1"/>
</dbReference>
<keyword evidence="12" id="KW-1185">Reference proteome</keyword>
<accession>A0A8H7QU42</accession>
<dbReference type="Gene3D" id="3.40.50.12710">
    <property type="match status" value="1"/>
</dbReference>
<dbReference type="EC" id="2.1.1.320" evidence="5"/>
<evidence type="ECO:0000256" key="4">
    <source>
        <dbReference type="ARBA" id="ARBA00005891"/>
    </source>
</evidence>
<sequence length="717" mass="82702">MYKITIRHLGVACKKRLFHSSPNFNKAIRPGFFNSFLSSDTEQSKEALVAYPIKTSKDTYNYDIPPVASRMLVRDFIDDSLYNPQYGFYSKNNTSALSEYEEMEQEEDQIQYLRRVVKSRGRAHHHHIHQLRYTLTELFKPWYGHAIAKYMVSEYKLSLYPHKDLIIYEMGGGNGRLMPHILDYIKRYEPSVYKRTQYNMIELSDRVVSPTFMGNMPQHDCVQVLNENIFDWNTLVSEQCFFLGMEVINHFAHDVIRYDLDQLKPHQGYVCVDEKRNYHEVFEPIGTDSTISRYLALRKKIGSKPHHTQRMLWHKIQQFFKPSSSNLTQPEYIPTKLFQFMEILNTYFPRHRLVLTDFNSLSNTVPGVNAPLVQTAYKGLMVPCPTYLLPPGWYDIVFPVNFDMLRDMYLLTCRGSTAGNEKNAKIVQYNDFLDRYGDVEKSRTKKGTPLSLMHQSNVKVFLTIIHFCNKVFDMSNFPLAIPSKENHLMTLSQEGPLFILHLHNKDNRFTTEFCSAILDALLIVENIFLASEDPVDMALVTVGNDKIYSNGLDLMHVLSTVNFMDVFQTMLKRFVKFCIPTVAALNGHAFAGGCMLAMAHDYRVMRSDRGYVCMNEVDLPSPISQGMATLLREKMGSKTYRDMMLQGHRFTAQQALDAEIVDIICPGNEVLDKSKELALKWAPKAKSGIVYAQLKDEMYSGIISGLSMPYHRLAPKL</sequence>
<dbReference type="SUPFAM" id="SSF53335">
    <property type="entry name" value="S-adenosyl-L-methionine-dependent methyltransferases"/>
    <property type="match status" value="1"/>
</dbReference>
<dbReference type="FunFam" id="3.90.226.10:FF:000049">
    <property type="entry name" value="Enoyl-CoA delta isomerase 3"/>
    <property type="match status" value="1"/>
</dbReference>
<comment type="catalytic activity">
    <reaction evidence="10">
        <text>L-arginyl-[protein] + 2 S-adenosyl-L-methionine = N(omega),N(omega)'-dimethyl-L-arginyl-[protein] + 2 S-adenosyl-L-homocysteine + 2 H(+)</text>
        <dbReference type="Rhea" id="RHEA:48108"/>
        <dbReference type="Rhea" id="RHEA-COMP:10532"/>
        <dbReference type="Rhea" id="RHEA-COMP:11992"/>
        <dbReference type="ChEBI" id="CHEBI:15378"/>
        <dbReference type="ChEBI" id="CHEBI:29965"/>
        <dbReference type="ChEBI" id="CHEBI:57856"/>
        <dbReference type="ChEBI" id="CHEBI:59789"/>
        <dbReference type="ChEBI" id="CHEBI:88221"/>
        <dbReference type="EC" id="2.1.1.320"/>
    </reaction>
</comment>
<dbReference type="InterPro" id="IPR029045">
    <property type="entry name" value="ClpP/crotonase-like_dom_sf"/>
</dbReference>
<dbReference type="CDD" id="cd06558">
    <property type="entry name" value="crotonase-like"/>
    <property type="match status" value="1"/>
</dbReference>
<dbReference type="GO" id="GO:0005739">
    <property type="term" value="C:mitochondrion"/>
    <property type="evidence" value="ECO:0007669"/>
    <property type="project" value="UniProtKB-SubCell"/>
</dbReference>
<gene>
    <name evidence="11" type="ORF">INT47_009009</name>
</gene>
<dbReference type="EMBL" id="JAEPRD010000111">
    <property type="protein sequence ID" value="KAG2198432.1"/>
    <property type="molecule type" value="Genomic_DNA"/>
</dbReference>
<dbReference type="Pfam" id="PF00378">
    <property type="entry name" value="ECH_1"/>
    <property type="match status" value="1"/>
</dbReference>
<comment type="subcellular location">
    <subcellularLocation>
        <location evidence="3">Mitochondrion</location>
    </subcellularLocation>
</comment>
<dbReference type="InterPro" id="IPR003788">
    <property type="entry name" value="NDUFAF7"/>
</dbReference>
<dbReference type="InterPro" id="IPR038375">
    <property type="entry name" value="NDUFAF7_sf"/>
</dbReference>
<evidence type="ECO:0000256" key="10">
    <source>
        <dbReference type="ARBA" id="ARBA00048612"/>
    </source>
</evidence>
<comment type="caution">
    <text evidence="11">The sequence shown here is derived from an EMBL/GenBank/DDBJ whole genome shotgun (WGS) entry which is preliminary data.</text>
</comment>
<evidence type="ECO:0000256" key="5">
    <source>
        <dbReference type="ARBA" id="ARBA00011935"/>
    </source>
</evidence>
<dbReference type="Pfam" id="PF02636">
    <property type="entry name" value="Methyltransf_28"/>
    <property type="match status" value="1"/>
</dbReference>
<comment type="catalytic activity">
    <reaction evidence="1">
        <text>a (3Z)-enoyl-CoA = a 4-saturated (2E)-enoyl-CoA</text>
        <dbReference type="Rhea" id="RHEA:45900"/>
        <dbReference type="ChEBI" id="CHEBI:85097"/>
        <dbReference type="ChEBI" id="CHEBI:85489"/>
        <dbReference type="EC" id="5.3.3.8"/>
    </reaction>
</comment>
<dbReference type="GO" id="GO:0006629">
    <property type="term" value="P:lipid metabolic process"/>
    <property type="evidence" value="ECO:0007669"/>
    <property type="project" value="UniProtKB-KW"/>
</dbReference>
<dbReference type="InterPro" id="IPR001753">
    <property type="entry name" value="Enoyl-CoA_hydra/iso"/>
</dbReference>
<organism evidence="11 12">
    <name type="scientific">Mucor saturninus</name>
    <dbReference type="NCBI Taxonomy" id="64648"/>
    <lineage>
        <taxon>Eukaryota</taxon>
        <taxon>Fungi</taxon>
        <taxon>Fungi incertae sedis</taxon>
        <taxon>Mucoromycota</taxon>
        <taxon>Mucoromycotina</taxon>
        <taxon>Mucoromycetes</taxon>
        <taxon>Mucorales</taxon>
        <taxon>Mucorineae</taxon>
        <taxon>Mucoraceae</taxon>
        <taxon>Mucor</taxon>
    </lineage>
</organism>
<comment type="similarity">
    <text evidence="4">Belongs to the NDUFAF7 family.</text>
</comment>
<dbReference type="OrthoDB" id="17415at2759"/>
<proteinExistence type="inferred from homology"/>
<evidence type="ECO:0000256" key="1">
    <source>
        <dbReference type="ARBA" id="ARBA00000452"/>
    </source>
</evidence>
<keyword evidence="8" id="KW-0443">Lipid metabolism</keyword>
<evidence type="ECO:0000313" key="12">
    <source>
        <dbReference type="Proteomes" id="UP000603453"/>
    </source>
</evidence>